<keyword evidence="2" id="KW-1185">Reference proteome</keyword>
<reference evidence="1 2" key="1">
    <citation type="submission" date="2022-12" db="EMBL/GenBank/DDBJ databases">
        <title>Chitinophagaceae gen. sp. nov., a new member of the family Chitinophagaceae, isolated from soil in a chemical factory.</title>
        <authorList>
            <person name="Ke Z."/>
        </authorList>
    </citation>
    <scope>NUCLEOTIDE SEQUENCE [LARGE SCALE GENOMIC DNA]</scope>
    <source>
        <strain evidence="1 2">LY-5</strain>
    </source>
</reference>
<name>A0ABT4UPU3_9BACT</name>
<protein>
    <submittedName>
        <fullName evidence="1">Uncharacterized protein</fullName>
    </submittedName>
</protein>
<dbReference type="EMBL" id="JAQGEF010000028">
    <property type="protein sequence ID" value="MDA3616347.1"/>
    <property type="molecule type" value="Genomic_DNA"/>
</dbReference>
<gene>
    <name evidence="1" type="ORF">O3P16_16135</name>
</gene>
<accession>A0ABT4UPU3</accession>
<evidence type="ECO:0000313" key="1">
    <source>
        <dbReference type="EMBL" id="MDA3616347.1"/>
    </source>
</evidence>
<comment type="caution">
    <text evidence="1">The sequence shown here is derived from an EMBL/GenBank/DDBJ whole genome shotgun (WGS) entry which is preliminary data.</text>
</comment>
<sequence length="173" mass="19760">MKIDLPIVWSGELEDDCTAIWNGLTLRAEWMEDQVWWWAVSINGDQPQEIDSSNNYDISCIGGENARKYAEQAAIKHLTRIQNHYNIVVLDLFNTSMGTIAVFDTPEQLLVGMNIQKEDGSSWKIVGVHWPRMSDKTNAYKDLNPPRILKSCLIEAKDNYLKINAGDRFTLKS</sequence>
<dbReference type="Proteomes" id="UP001210231">
    <property type="component" value="Unassembled WGS sequence"/>
</dbReference>
<organism evidence="1 2">
    <name type="scientific">Polluticaenibacter yanchengensis</name>
    <dbReference type="NCBI Taxonomy" id="3014562"/>
    <lineage>
        <taxon>Bacteria</taxon>
        <taxon>Pseudomonadati</taxon>
        <taxon>Bacteroidota</taxon>
        <taxon>Chitinophagia</taxon>
        <taxon>Chitinophagales</taxon>
        <taxon>Chitinophagaceae</taxon>
        <taxon>Polluticaenibacter</taxon>
    </lineage>
</organism>
<dbReference type="RefSeq" id="WP_407032676.1">
    <property type="nucleotide sequence ID" value="NZ_JAQGEF010000028.1"/>
</dbReference>
<proteinExistence type="predicted"/>
<evidence type="ECO:0000313" key="2">
    <source>
        <dbReference type="Proteomes" id="UP001210231"/>
    </source>
</evidence>